<accession>A0A0F8Z4G4</accession>
<dbReference type="Pfam" id="PF01336">
    <property type="entry name" value="tRNA_anti-codon"/>
    <property type="match status" value="1"/>
</dbReference>
<evidence type="ECO:0000313" key="3">
    <source>
        <dbReference type="EMBL" id="KKK80875.1"/>
    </source>
</evidence>
<dbReference type="GO" id="GO:0008408">
    <property type="term" value="F:3'-5' exonuclease activity"/>
    <property type="evidence" value="ECO:0007669"/>
    <property type="project" value="InterPro"/>
</dbReference>
<protein>
    <recommendedName>
        <fullName evidence="4">DNA polymerase helix-hairpin-helix motif domain-containing protein</fullName>
    </recommendedName>
</protein>
<feature type="domain" description="DNA polymerase helix-hairpin-helix motif" evidence="2">
    <location>
        <begin position="61"/>
        <end position="140"/>
    </location>
</feature>
<dbReference type="AlphaFoldDB" id="A0A0F8Z4G4"/>
<dbReference type="GO" id="GO:0003676">
    <property type="term" value="F:nucleic acid binding"/>
    <property type="evidence" value="ECO:0007669"/>
    <property type="project" value="InterPro"/>
</dbReference>
<reference evidence="3" key="1">
    <citation type="journal article" date="2015" name="Nature">
        <title>Complex archaea that bridge the gap between prokaryotes and eukaryotes.</title>
        <authorList>
            <person name="Spang A."/>
            <person name="Saw J.H."/>
            <person name="Jorgensen S.L."/>
            <person name="Zaremba-Niedzwiedzka K."/>
            <person name="Martijn J."/>
            <person name="Lind A.E."/>
            <person name="van Eijk R."/>
            <person name="Schleper C."/>
            <person name="Guy L."/>
            <person name="Ettema T.J."/>
        </authorList>
    </citation>
    <scope>NUCLEOTIDE SEQUENCE</scope>
</reference>
<sequence length="350" mass="39727">GYTFNKSHGVGYGMMTYATAYLKRHHTLNFFTVLLQLCHYSKNKPREEISEIFYDAKLFDVKLIGPSLKLCNADFKNDGKVIQFGMKHIRNIGNSASQELQKFKDANWAEIVINRKRLKKQVVEALIYSGSLDYTGLTRLEMIEGVDFANAMTDKESAILESLLLHGRNVTMGKKIVKLGKAKNFRDAVETIYEFLDGENKELKAITCNRAEKLLDICANYLDCVQPGEEMSFRDKAGKEILYLGIPATCSEVDLYEHKRATHTCIEVKRASSSTEICLIGVIMDISRKTDRKGKPMAFIKLADKTYMIEGMMFSRAIEKFDDQLQEGKVVLVKGKKSRGSLLVDRIKKL</sequence>
<feature type="domain" description="OB" evidence="1">
    <location>
        <begin position="279"/>
        <end position="337"/>
    </location>
</feature>
<dbReference type="SUPFAM" id="SSF50249">
    <property type="entry name" value="Nucleic acid-binding proteins"/>
    <property type="match status" value="1"/>
</dbReference>
<dbReference type="InterPro" id="IPR012340">
    <property type="entry name" value="NA-bd_OB-fold"/>
</dbReference>
<feature type="non-terminal residue" evidence="3">
    <location>
        <position position="1"/>
    </location>
</feature>
<dbReference type="PANTHER" id="PTHR32294">
    <property type="entry name" value="DNA POLYMERASE III SUBUNIT ALPHA"/>
    <property type="match status" value="1"/>
</dbReference>
<organism evidence="3">
    <name type="scientific">marine sediment metagenome</name>
    <dbReference type="NCBI Taxonomy" id="412755"/>
    <lineage>
        <taxon>unclassified sequences</taxon>
        <taxon>metagenomes</taxon>
        <taxon>ecological metagenomes</taxon>
    </lineage>
</organism>
<dbReference type="InterPro" id="IPR004805">
    <property type="entry name" value="DnaE2/DnaE/PolC"/>
</dbReference>
<evidence type="ECO:0000259" key="1">
    <source>
        <dbReference type="Pfam" id="PF01336"/>
    </source>
</evidence>
<dbReference type="CDD" id="cd04485">
    <property type="entry name" value="DnaE_OBF"/>
    <property type="match status" value="1"/>
</dbReference>
<dbReference type="Pfam" id="PF14579">
    <property type="entry name" value="HHH_6"/>
    <property type="match status" value="1"/>
</dbReference>
<dbReference type="EMBL" id="LAZR01053380">
    <property type="protein sequence ID" value="KKK80875.1"/>
    <property type="molecule type" value="Genomic_DNA"/>
</dbReference>
<gene>
    <name evidence="3" type="ORF">LCGC14_2819130</name>
</gene>
<dbReference type="GO" id="GO:0006260">
    <property type="term" value="P:DNA replication"/>
    <property type="evidence" value="ECO:0007669"/>
    <property type="project" value="InterPro"/>
</dbReference>
<proteinExistence type="predicted"/>
<comment type="caution">
    <text evidence="3">The sequence shown here is derived from an EMBL/GenBank/DDBJ whole genome shotgun (WGS) entry which is preliminary data.</text>
</comment>
<dbReference type="InterPro" id="IPR029460">
    <property type="entry name" value="DNAPol_HHH"/>
</dbReference>
<evidence type="ECO:0000259" key="2">
    <source>
        <dbReference type="Pfam" id="PF14579"/>
    </source>
</evidence>
<dbReference type="InterPro" id="IPR004365">
    <property type="entry name" value="NA-bd_OB_tRNA"/>
</dbReference>
<name>A0A0F8Z4G4_9ZZZZ</name>
<evidence type="ECO:0008006" key="4">
    <source>
        <dbReference type="Google" id="ProtNLM"/>
    </source>
</evidence>
<dbReference type="Gene3D" id="2.40.50.140">
    <property type="entry name" value="Nucleic acid-binding proteins"/>
    <property type="match status" value="1"/>
</dbReference>